<proteinExistence type="predicted"/>
<evidence type="ECO:0000313" key="2">
    <source>
        <dbReference type="Proteomes" id="UP000054538"/>
    </source>
</evidence>
<reference evidence="1 2" key="1">
    <citation type="submission" date="2014-04" db="EMBL/GenBank/DDBJ databases">
        <authorList>
            <consortium name="DOE Joint Genome Institute"/>
            <person name="Kuo A."/>
            <person name="Kohler A."/>
            <person name="Jargeat P."/>
            <person name="Nagy L.G."/>
            <person name="Floudas D."/>
            <person name="Copeland A."/>
            <person name="Barry K.W."/>
            <person name="Cichocki N."/>
            <person name="Veneault-Fourrey C."/>
            <person name="LaButti K."/>
            <person name="Lindquist E.A."/>
            <person name="Lipzen A."/>
            <person name="Lundell T."/>
            <person name="Morin E."/>
            <person name="Murat C."/>
            <person name="Sun H."/>
            <person name="Tunlid A."/>
            <person name="Henrissat B."/>
            <person name="Grigoriev I.V."/>
            <person name="Hibbett D.S."/>
            <person name="Martin F."/>
            <person name="Nordberg H.P."/>
            <person name="Cantor M.N."/>
            <person name="Hua S.X."/>
        </authorList>
    </citation>
    <scope>NUCLEOTIDE SEQUENCE [LARGE SCALE GENOMIC DNA]</scope>
    <source>
        <strain evidence="1 2">Ve08.2h10</strain>
    </source>
</reference>
<dbReference type="HOGENOM" id="CLU_2413942_0_0_1"/>
<dbReference type="AlphaFoldDB" id="A0A0D0CF61"/>
<dbReference type="Proteomes" id="UP000054538">
    <property type="component" value="Unassembled WGS sequence"/>
</dbReference>
<dbReference type="InParanoid" id="A0A0D0CF61"/>
<dbReference type="EMBL" id="KN829189">
    <property type="protein sequence ID" value="KIK74073.1"/>
    <property type="molecule type" value="Genomic_DNA"/>
</dbReference>
<protein>
    <submittedName>
        <fullName evidence="1">Unplaced genomic scaffold scaffold_4367, whole genome shotgun sequence</fullName>
    </submittedName>
</protein>
<evidence type="ECO:0000313" key="1">
    <source>
        <dbReference type="EMBL" id="KIK74073.1"/>
    </source>
</evidence>
<sequence length="92" mass="10422">MCGKKKHAGHPGMRGRVTPQRLVECETKERVGALHFGVGSLSGLVYQLHSPNEGVLAQHMVLAWVVIRHLFGNENRKIYRIQQIAPSTRFEY</sequence>
<organism evidence="1 2">
    <name type="scientific">Paxillus rubicundulus Ve08.2h10</name>
    <dbReference type="NCBI Taxonomy" id="930991"/>
    <lineage>
        <taxon>Eukaryota</taxon>
        <taxon>Fungi</taxon>
        <taxon>Dikarya</taxon>
        <taxon>Basidiomycota</taxon>
        <taxon>Agaricomycotina</taxon>
        <taxon>Agaricomycetes</taxon>
        <taxon>Agaricomycetidae</taxon>
        <taxon>Boletales</taxon>
        <taxon>Paxilineae</taxon>
        <taxon>Paxillaceae</taxon>
        <taxon>Paxillus</taxon>
    </lineage>
</organism>
<name>A0A0D0CF61_9AGAM</name>
<keyword evidence="2" id="KW-1185">Reference proteome</keyword>
<accession>A0A0D0CF61</accession>
<reference evidence="2" key="2">
    <citation type="submission" date="2015-01" db="EMBL/GenBank/DDBJ databases">
        <title>Evolutionary Origins and Diversification of the Mycorrhizal Mutualists.</title>
        <authorList>
            <consortium name="DOE Joint Genome Institute"/>
            <consortium name="Mycorrhizal Genomics Consortium"/>
            <person name="Kohler A."/>
            <person name="Kuo A."/>
            <person name="Nagy L.G."/>
            <person name="Floudas D."/>
            <person name="Copeland A."/>
            <person name="Barry K.W."/>
            <person name="Cichocki N."/>
            <person name="Veneault-Fourrey C."/>
            <person name="LaButti K."/>
            <person name="Lindquist E.A."/>
            <person name="Lipzen A."/>
            <person name="Lundell T."/>
            <person name="Morin E."/>
            <person name="Murat C."/>
            <person name="Riley R."/>
            <person name="Ohm R."/>
            <person name="Sun H."/>
            <person name="Tunlid A."/>
            <person name="Henrissat B."/>
            <person name="Grigoriev I.V."/>
            <person name="Hibbett D.S."/>
            <person name="Martin F."/>
        </authorList>
    </citation>
    <scope>NUCLEOTIDE SEQUENCE [LARGE SCALE GENOMIC DNA]</scope>
    <source>
        <strain evidence="2">Ve08.2h10</strain>
    </source>
</reference>
<gene>
    <name evidence="1" type="ORF">PAXRUDRAFT_562487</name>
</gene>